<proteinExistence type="predicted"/>
<evidence type="ECO:0000313" key="2">
    <source>
        <dbReference type="Proteomes" id="UP001056429"/>
    </source>
</evidence>
<accession>A0A9J6NY32</accession>
<comment type="caution">
    <text evidence="1">The sequence shown here is derived from an EMBL/GenBank/DDBJ whole genome shotgun (WGS) entry which is preliminary data.</text>
</comment>
<organism evidence="1 2">
    <name type="scientific">Oceanirhabdus seepicola</name>
    <dbReference type="NCBI Taxonomy" id="2828781"/>
    <lineage>
        <taxon>Bacteria</taxon>
        <taxon>Bacillati</taxon>
        <taxon>Bacillota</taxon>
        <taxon>Clostridia</taxon>
        <taxon>Eubacteriales</taxon>
        <taxon>Clostridiaceae</taxon>
        <taxon>Oceanirhabdus</taxon>
    </lineage>
</organism>
<reference evidence="1" key="1">
    <citation type="journal article" date="2021" name="mSystems">
        <title>Bacteria and Archaea Synergistically Convert Glycine Betaine to Biogenic Methane in the Formosa Cold Seep of the South China Sea.</title>
        <authorList>
            <person name="Li L."/>
            <person name="Zhang W."/>
            <person name="Zhang S."/>
            <person name="Song L."/>
            <person name="Sun Q."/>
            <person name="Zhang H."/>
            <person name="Xiang H."/>
            <person name="Dong X."/>
        </authorList>
    </citation>
    <scope>NUCLEOTIDE SEQUENCE</scope>
    <source>
        <strain evidence="1">ZWT</strain>
    </source>
</reference>
<name>A0A9J6NY32_9CLOT</name>
<dbReference type="EMBL" id="JAGSOJ010000001">
    <property type="protein sequence ID" value="MCM1988541.1"/>
    <property type="molecule type" value="Genomic_DNA"/>
</dbReference>
<protein>
    <submittedName>
        <fullName evidence="1">Uncharacterized protein</fullName>
    </submittedName>
</protein>
<reference evidence="1" key="2">
    <citation type="submission" date="2021-04" db="EMBL/GenBank/DDBJ databases">
        <authorList>
            <person name="Dong X."/>
        </authorList>
    </citation>
    <scope>NUCLEOTIDE SEQUENCE</scope>
    <source>
        <strain evidence="1">ZWT</strain>
    </source>
</reference>
<evidence type="ECO:0000313" key="1">
    <source>
        <dbReference type="EMBL" id="MCM1988541.1"/>
    </source>
</evidence>
<dbReference type="RefSeq" id="WP_250857406.1">
    <property type="nucleotide sequence ID" value="NZ_JAGSOJ010000001.1"/>
</dbReference>
<dbReference type="AlphaFoldDB" id="A0A9J6NY32"/>
<dbReference type="Proteomes" id="UP001056429">
    <property type="component" value="Unassembled WGS sequence"/>
</dbReference>
<sequence>MKFFGPNKSDIWRKFAEEINAEFNPSMIITKKFKSYTIELTTINGRNSPVYTTISCTMPNKHNLKFKIIGDYSERYIINYTKLMDYIIENDELKSKYIIRSNSRFIIDQLLDEPDIVKYLVDNRDIFIEYRTTNMMESDNPSENSILKLSILGTVMDNSLLKDLFELSANIITIIDLVNSSVENPLVVKDPNILEVIKSSATNLYENSDKINSLANKFIHKNKGDVPDSANITTVESIPLNKANTHEDIINPTTDKESSDIIQINSMANTDSDEIKLDTSLDSLNMDNLTISTDDLQISTDDLVIPSISTDDYSPDN</sequence>
<gene>
    <name evidence="1" type="ORF">KDK92_02230</name>
</gene>
<keyword evidence="2" id="KW-1185">Reference proteome</keyword>